<evidence type="ECO:0000313" key="3">
    <source>
        <dbReference type="Proteomes" id="UP000799438"/>
    </source>
</evidence>
<evidence type="ECO:0000313" key="2">
    <source>
        <dbReference type="EMBL" id="KAF2136482.1"/>
    </source>
</evidence>
<dbReference type="RefSeq" id="XP_033392200.1">
    <property type="nucleotide sequence ID" value="XM_033541357.1"/>
</dbReference>
<reference evidence="2" key="1">
    <citation type="journal article" date="2020" name="Stud. Mycol.">
        <title>101 Dothideomycetes genomes: a test case for predicting lifestyles and emergence of pathogens.</title>
        <authorList>
            <person name="Haridas S."/>
            <person name="Albert R."/>
            <person name="Binder M."/>
            <person name="Bloem J."/>
            <person name="Labutti K."/>
            <person name="Salamov A."/>
            <person name="Andreopoulos B."/>
            <person name="Baker S."/>
            <person name="Barry K."/>
            <person name="Bills G."/>
            <person name="Bluhm B."/>
            <person name="Cannon C."/>
            <person name="Castanera R."/>
            <person name="Culley D."/>
            <person name="Daum C."/>
            <person name="Ezra D."/>
            <person name="Gonzalez J."/>
            <person name="Henrissat B."/>
            <person name="Kuo A."/>
            <person name="Liang C."/>
            <person name="Lipzen A."/>
            <person name="Lutzoni F."/>
            <person name="Magnuson J."/>
            <person name="Mondo S."/>
            <person name="Nolan M."/>
            <person name="Ohm R."/>
            <person name="Pangilinan J."/>
            <person name="Park H.-J."/>
            <person name="Ramirez L."/>
            <person name="Alfaro M."/>
            <person name="Sun H."/>
            <person name="Tritt A."/>
            <person name="Yoshinaga Y."/>
            <person name="Zwiers L.-H."/>
            <person name="Turgeon B."/>
            <person name="Goodwin S."/>
            <person name="Spatafora J."/>
            <person name="Crous P."/>
            <person name="Grigoriev I."/>
        </authorList>
    </citation>
    <scope>NUCLEOTIDE SEQUENCE</scope>
    <source>
        <strain evidence="2">CBS 121167</strain>
    </source>
</reference>
<keyword evidence="3" id="KW-1185">Reference proteome</keyword>
<dbReference type="Proteomes" id="UP000799438">
    <property type="component" value="Unassembled WGS sequence"/>
</dbReference>
<protein>
    <recommendedName>
        <fullName evidence="4">AA1-like domain-containing protein</fullName>
    </recommendedName>
</protein>
<evidence type="ECO:0008006" key="4">
    <source>
        <dbReference type="Google" id="ProtNLM"/>
    </source>
</evidence>
<feature type="chain" id="PRO_5025581769" description="AA1-like domain-containing protein" evidence="1">
    <location>
        <begin position="21"/>
        <end position="150"/>
    </location>
</feature>
<name>A0A6A6AWW4_9PEZI</name>
<proteinExistence type="predicted"/>
<accession>A0A6A6AWW4</accession>
<dbReference type="AlphaFoldDB" id="A0A6A6AWW4"/>
<gene>
    <name evidence="2" type="ORF">K452DRAFT_292330</name>
</gene>
<keyword evidence="1" id="KW-0732">Signal</keyword>
<feature type="signal peptide" evidence="1">
    <location>
        <begin position="1"/>
        <end position="20"/>
    </location>
</feature>
<dbReference type="GeneID" id="54298853"/>
<sequence length="150" mass="17313">MLFLTTVLSTLALLSGSVLSAEFQLDSIYSSRRQSNNLHFDIWEDNPLSNETARCESSWNVQKLNWPTEYIACGESTSWNWYVTNWTVYNFTLELRHSFSDPSTQTFHQRFARFVEPHYSTCKYVGQGVTNCNFPSGAAEVYDEKITPLE</sequence>
<organism evidence="2 3">
    <name type="scientific">Aplosporella prunicola CBS 121167</name>
    <dbReference type="NCBI Taxonomy" id="1176127"/>
    <lineage>
        <taxon>Eukaryota</taxon>
        <taxon>Fungi</taxon>
        <taxon>Dikarya</taxon>
        <taxon>Ascomycota</taxon>
        <taxon>Pezizomycotina</taxon>
        <taxon>Dothideomycetes</taxon>
        <taxon>Dothideomycetes incertae sedis</taxon>
        <taxon>Botryosphaeriales</taxon>
        <taxon>Aplosporellaceae</taxon>
        <taxon>Aplosporella</taxon>
    </lineage>
</organism>
<dbReference type="EMBL" id="ML995519">
    <property type="protein sequence ID" value="KAF2136482.1"/>
    <property type="molecule type" value="Genomic_DNA"/>
</dbReference>
<evidence type="ECO:0000256" key="1">
    <source>
        <dbReference type="SAM" id="SignalP"/>
    </source>
</evidence>